<keyword evidence="3 6" id="KW-0663">Pyridoxal phosphate</keyword>
<evidence type="ECO:0000256" key="1">
    <source>
        <dbReference type="ARBA" id="ARBA00001933"/>
    </source>
</evidence>
<evidence type="ECO:0000256" key="2">
    <source>
        <dbReference type="ARBA" id="ARBA00009077"/>
    </source>
</evidence>
<dbReference type="Gene3D" id="3.40.640.10">
    <property type="entry name" value="Type I PLP-dependent aspartate aminotransferase-like (Major domain)"/>
    <property type="match status" value="1"/>
</dbReference>
<comment type="similarity">
    <text evidence="2 6">Belongs to the trans-sulfuration enzymes family.</text>
</comment>
<dbReference type="InterPro" id="IPR015421">
    <property type="entry name" value="PyrdxlP-dep_Trfase_major"/>
</dbReference>
<dbReference type="InterPro" id="IPR006233">
    <property type="entry name" value="Cys_b_lyase_bac"/>
</dbReference>
<dbReference type="InterPro" id="IPR015422">
    <property type="entry name" value="PyrdxlP-dep_Trfase_small"/>
</dbReference>
<comment type="caution">
    <text evidence="7">The sequence shown here is derived from an EMBL/GenBank/DDBJ whole genome shotgun (WGS) entry which is preliminary data.</text>
</comment>
<keyword evidence="7" id="KW-0328">Glycosyltransferase</keyword>
<dbReference type="InterPro" id="IPR015424">
    <property type="entry name" value="PyrdxlP-dep_Trfase"/>
</dbReference>
<evidence type="ECO:0000256" key="4">
    <source>
        <dbReference type="ARBA" id="ARBA00023239"/>
    </source>
</evidence>
<dbReference type="EC" id="2.4.2.17" evidence="7"/>
<dbReference type="Pfam" id="PF01053">
    <property type="entry name" value="Cys_Met_Meta_PP"/>
    <property type="match status" value="1"/>
</dbReference>
<evidence type="ECO:0000313" key="8">
    <source>
        <dbReference type="Proteomes" id="UP000228684"/>
    </source>
</evidence>
<proteinExistence type="inferred from homology"/>
<name>A0ABX4MGE9_9HYPH</name>
<keyword evidence="4" id="KW-0456">Lyase</keyword>
<protein>
    <submittedName>
        <fullName evidence="7">Cystathionine beta-lyase</fullName>
        <ecNumber evidence="7">2.4.2.17</ecNumber>
    </submittedName>
</protein>
<gene>
    <name evidence="7" type="primary">metC</name>
    <name evidence="7" type="ORF">magneo_175</name>
</gene>
<reference evidence="7" key="1">
    <citation type="submission" date="2017-09" db="EMBL/GenBank/DDBJ databases">
        <authorList>
            <person name="Campbell M.A."/>
            <person name="Lukasik P."/>
            <person name="Simon C."/>
            <person name="McCutcheon J.P."/>
        </authorList>
    </citation>
    <scope>NUCLEOTIDE SEQUENCE [LARGE SCALE GENOMIC DNA]</scope>
    <source>
        <strain evidence="7">MAGNEO</strain>
    </source>
</reference>
<keyword evidence="8" id="KW-1185">Reference proteome</keyword>
<dbReference type="SUPFAM" id="SSF53383">
    <property type="entry name" value="PLP-dependent transferases"/>
    <property type="match status" value="1"/>
</dbReference>
<keyword evidence="7" id="KW-0808">Transferase</keyword>
<evidence type="ECO:0000256" key="5">
    <source>
        <dbReference type="ARBA" id="ARBA00047517"/>
    </source>
</evidence>
<evidence type="ECO:0000256" key="3">
    <source>
        <dbReference type="ARBA" id="ARBA00022898"/>
    </source>
</evidence>
<dbReference type="Gene3D" id="3.90.1150.10">
    <property type="entry name" value="Aspartate Aminotransferase, domain 1"/>
    <property type="match status" value="1"/>
</dbReference>
<organism evidence="7 8">
    <name type="scientific">Candidatus Hodgkinia cicadicola</name>
    <dbReference type="NCBI Taxonomy" id="573658"/>
    <lineage>
        <taxon>Bacteria</taxon>
        <taxon>Pseudomonadati</taxon>
        <taxon>Pseudomonadota</taxon>
        <taxon>Alphaproteobacteria</taxon>
        <taxon>Hyphomicrobiales</taxon>
        <taxon>Candidatus Hodgkinia</taxon>
    </lineage>
</organism>
<dbReference type="PIRSF" id="PIRSF001434">
    <property type="entry name" value="CGS"/>
    <property type="match status" value="1"/>
</dbReference>
<accession>A0ABX4MGE9</accession>
<dbReference type="InterPro" id="IPR000277">
    <property type="entry name" value="Cys/Met-Metab_PyrdxlP-dep_enz"/>
</dbReference>
<comment type="catalytic activity">
    <reaction evidence="5">
        <text>L,L-cystathionine + H2O = L-homocysteine + pyruvate + NH4(+)</text>
        <dbReference type="Rhea" id="RHEA:13965"/>
        <dbReference type="ChEBI" id="CHEBI:15361"/>
        <dbReference type="ChEBI" id="CHEBI:15377"/>
        <dbReference type="ChEBI" id="CHEBI:28938"/>
        <dbReference type="ChEBI" id="CHEBI:58161"/>
        <dbReference type="ChEBI" id="CHEBI:58199"/>
    </reaction>
</comment>
<comment type="cofactor">
    <cofactor evidence="1 6">
        <name>pyridoxal 5'-phosphate</name>
        <dbReference type="ChEBI" id="CHEBI:597326"/>
    </cofactor>
</comment>
<sequence length="393" mass="45070">MKDIKEDINITRRISIKKKRSEFAYTINALNKIYNKLVEYWTVQTETSSDITKLTATDSQHRVFSAVHNLCTAINILEYSNSTILTNSRLTATTLTVLCVLNPGDHALITDSVYYPLKEFCNVLSKLNINVDYFNPRDEYSLKTLLRTNTKLVHLESPCSDTFEILNIGKICRYVKQRSSKCIISMDNSWATPLIYKPLIHGVDISICDITKYLIKRPSTDFTSISTTKSLSHMFTKFKNLVDLTGNNYDLLSILSNLNASIFRLYNRYNSIMKLCRHLYAMRHLCHVFCPALPSSPDHKLWQQNYNLQNNTISIKLNENSIDKCKKFLSNLAIIRTDGVHGGNKSSASLFVIRHRLFETETTYPIIRLQIGSDDVDDLITDLNNAFDHKPDN</sequence>
<evidence type="ECO:0000256" key="6">
    <source>
        <dbReference type="RuleBase" id="RU362118"/>
    </source>
</evidence>
<dbReference type="PANTHER" id="PTHR43500">
    <property type="entry name" value="CYSTATHIONINE BETA-LYASE-RELATED"/>
    <property type="match status" value="1"/>
</dbReference>
<dbReference type="EMBL" id="NXGM01000031">
    <property type="protein sequence ID" value="PIM95440.1"/>
    <property type="molecule type" value="Genomic_DNA"/>
</dbReference>
<evidence type="ECO:0000313" key="7">
    <source>
        <dbReference type="EMBL" id="PIM95440.1"/>
    </source>
</evidence>
<dbReference type="GO" id="GO:0003879">
    <property type="term" value="F:ATP phosphoribosyltransferase activity"/>
    <property type="evidence" value="ECO:0007669"/>
    <property type="project" value="UniProtKB-EC"/>
</dbReference>
<dbReference type="Proteomes" id="UP000228684">
    <property type="component" value="Unassembled WGS sequence"/>
</dbReference>
<dbReference type="PANTHER" id="PTHR43500:SF1">
    <property type="entry name" value="CYSTATHIONINE BETA-LYASE-RELATED"/>
    <property type="match status" value="1"/>
</dbReference>